<dbReference type="PANTHER" id="PTHR20883:SF48">
    <property type="entry name" value="ECTOINE DIOXYGENASE"/>
    <property type="match status" value="1"/>
</dbReference>
<keyword evidence="1" id="KW-0223">Dioxygenase</keyword>
<sequence length="262" mass="30094">MLTQQQVDFYHEHGYLRIPEVFTPEETKELSKEMDRLVEDWAFTSPGWNGPWRLAYMDPETEKKSKLTAMHDLHFYSVAWMRAATNRKLAKALSQLLGGDVELHHTTMHIKPPQTGHPFPMHQDNPFYGHQDGRFIDVLVHLDDTSHENGEIRFLDGSHKMGHLDHVTETEDGPCSPHLPTDQFHLEDTVAVPAKAGDVVLFCIDTVHGSYINQTKKPRRLVRMGYRDPQNRQEYGQSMGRPGVMVSGYRERKEGDELLPIA</sequence>
<dbReference type="EMBL" id="VXRG01000183">
    <property type="protein sequence ID" value="MXY95995.1"/>
    <property type="molecule type" value="Genomic_DNA"/>
</dbReference>
<dbReference type="PANTHER" id="PTHR20883">
    <property type="entry name" value="PHYTANOYL-COA DIOXYGENASE DOMAIN CONTAINING 1"/>
    <property type="match status" value="1"/>
</dbReference>
<dbReference type="AlphaFoldDB" id="A0A6B0Z0K9"/>
<reference evidence="1" key="1">
    <citation type="submission" date="2019-09" db="EMBL/GenBank/DDBJ databases">
        <title>Characterisation of the sponge microbiome using genome-centric metagenomics.</title>
        <authorList>
            <person name="Engelberts J.P."/>
            <person name="Robbins S.J."/>
            <person name="De Goeij J.M."/>
            <person name="Aranda M."/>
            <person name="Bell S.C."/>
            <person name="Webster N.S."/>
        </authorList>
    </citation>
    <scope>NUCLEOTIDE SEQUENCE</scope>
    <source>
        <strain evidence="1">SB0664_bin_27</strain>
    </source>
</reference>
<keyword evidence="1" id="KW-0560">Oxidoreductase</keyword>
<name>A0A6B0Z0K9_9CHLR</name>
<dbReference type="Gene3D" id="2.60.120.620">
    <property type="entry name" value="q2cbj1_9rhob like domain"/>
    <property type="match status" value="1"/>
</dbReference>
<dbReference type="GO" id="GO:0005506">
    <property type="term" value="F:iron ion binding"/>
    <property type="evidence" value="ECO:0007669"/>
    <property type="project" value="UniProtKB-ARBA"/>
</dbReference>
<dbReference type="Pfam" id="PF05721">
    <property type="entry name" value="PhyH"/>
    <property type="match status" value="1"/>
</dbReference>
<dbReference type="InterPro" id="IPR008775">
    <property type="entry name" value="Phytyl_CoA_dOase-like"/>
</dbReference>
<dbReference type="SUPFAM" id="SSF51197">
    <property type="entry name" value="Clavaminate synthase-like"/>
    <property type="match status" value="1"/>
</dbReference>
<gene>
    <name evidence="1" type="ORF">F4Y42_21350</name>
</gene>
<dbReference type="GO" id="GO:0016706">
    <property type="term" value="F:2-oxoglutarate-dependent dioxygenase activity"/>
    <property type="evidence" value="ECO:0007669"/>
    <property type="project" value="UniProtKB-ARBA"/>
</dbReference>
<evidence type="ECO:0000313" key="1">
    <source>
        <dbReference type="EMBL" id="MXY95995.1"/>
    </source>
</evidence>
<proteinExistence type="predicted"/>
<protein>
    <submittedName>
        <fullName evidence="1">Phytanoyl-CoA dioxygenase family protein</fullName>
    </submittedName>
</protein>
<organism evidence="1">
    <name type="scientific">Caldilineaceae bacterium SB0664_bin_27</name>
    <dbReference type="NCBI Taxonomy" id="2605260"/>
    <lineage>
        <taxon>Bacteria</taxon>
        <taxon>Bacillati</taxon>
        <taxon>Chloroflexota</taxon>
        <taxon>Caldilineae</taxon>
        <taxon>Caldilineales</taxon>
        <taxon>Caldilineaceae</taxon>
    </lineage>
</organism>
<accession>A0A6B0Z0K9</accession>
<comment type="caution">
    <text evidence="1">The sequence shown here is derived from an EMBL/GenBank/DDBJ whole genome shotgun (WGS) entry which is preliminary data.</text>
</comment>